<protein>
    <recommendedName>
        <fullName evidence="6">Mid2 domain-containing protein</fullName>
    </recommendedName>
</protein>
<keyword evidence="2" id="KW-0472">Membrane</keyword>
<keyword evidence="2" id="KW-1133">Transmembrane helix</keyword>
<evidence type="ECO:0000256" key="1">
    <source>
        <dbReference type="SAM" id="MobiDB-lite"/>
    </source>
</evidence>
<feature type="chain" id="PRO_5025617742" description="Mid2 domain-containing protein" evidence="3">
    <location>
        <begin position="23"/>
        <end position="270"/>
    </location>
</feature>
<name>A0A6A5UI82_9PLEO</name>
<reference evidence="4" key="1">
    <citation type="journal article" date="2020" name="Stud. Mycol.">
        <title>101 Dothideomycetes genomes: a test case for predicting lifestyles and emergence of pathogens.</title>
        <authorList>
            <person name="Haridas S."/>
            <person name="Albert R."/>
            <person name="Binder M."/>
            <person name="Bloem J."/>
            <person name="Labutti K."/>
            <person name="Salamov A."/>
            <person name="Andreopoulos B."/>
            <person name="Baker S."/>
            <person name="Barry K."/>
            <person name="Bills G."/>
            <person name="Bluhm B."/>
            <person name="Cannon C."/>
            <person name="Castanera R."/>
            <person name="Culley D."/>
            <person name="Daum C."/>
            <person name="Ezra D."/>
            <person name="Gonzalez J."/>
            <person name="Henrissat B."/>
            <person name="Kuo A."/>
            <person name="Liang C."/>
            <person name="Lipzen A."/>
            <person name="Lutzoni F."/>
            <person name="Magnuson J."/>
            <person name="Mondo S."/>
            <person name="Nolan M."/>
            <person name="Ohm R."/>
            <person name="Pangilinan J."/>
            <person name="Park H.-J."/>
            <person name="Ramirez L."/>
            <person name="Alfaro M."/>
            <person name="Sun H."/>
            <person name="Tritt A."/>
            <person name="Yoshinaga Y."/>
            <person name="Zwiers L.-H."/>
            <person name="Turgeon B."/>
            <person name="Goodwin S."/>
            <person name="Spatafora J."/>
            <person name="Crous P."/>
            <person name="Grigoriev I."/>
        </authorList>
    </citation>
    <scope>NUCLEOTIDE SEQUENCE</scope>
    <source>
        <strain evidence="4">CBS 107.79</strain>
    </source>
</reference>
<keyword evidence="5" id="KW-1185">Reference proteome</keyword>
<keyword evidence="2" id="KW-0812">Transmembrane</keyword>
<evidence type="ECO:0000313" key="4">
    <source>
        <dbReference type="EMBL" id="KAF1964621.1"/>
    </source>
</evidence>
<sequence>MPSLSSVCSVLLAACLIQNTIAESKCYALNGTQLGSDYGPCDPNANHSGCCAIHRSVGSVELCLSNDLCMATKNEYMMGIIWQSACTDPTGMDPSCPKRCPDARDNFCNNTTAQKIKTKLLGAFQFEISTAGITSTATSTSMTSSSTAAASSSFTSMHSQALAATAPSNTASTEPALCAAEKRQIAVVEGTLAGISSVAILSLLAAVFYLYQKEKKQRKLKEHYEEQFATTSWGAYGSRLGSKTTFFETSADGDPIGTDPEVRYIGRKDT</sequence>
<dbReference type="EMBL" id="ML976780">
    <property type="protein sequence ID" value="KAF1964621.1"/>
    <property type="molecule type" value="Genomic_DNA"/>
</dbReference>
<dbReference type="OrthoDB" id="5215637at2759"/>
<gene>
    <name evidence="4" type="ORF">BU23DRAFT_53645</name>
</gene>
<feature type="compositionally biased region" description="Basic and acidic residues" evidence="1">
    <location>
        <begin position="260"/>
        <end position="270"/>
    </location>
</feature>
<accession>A0A6A5UI82</accession>
<keyword evidence="3" id="KW-0732">Signal</keyword>
<feature type="transmembrane region" description="Helical" evidence="2">
    <location>
        <begin position="192"/>
        <end position="211"/>
    </location>
</feature>
<feature type="signal peptide" evidence="3">
    <location>
        <begin position="1"/>
        <end position="22"/>
    </location>
</feature>
<organism evidence="4 5">
    <name type="scientific">Bimuria novae-zelandiae CBS 107.79</name>
    <dbReference type="NCBI Taxonomy" id="1447943"/>
    <lineage>
        <taxon>Eukaryota</taxon>
        <taxon>Fungi</taxon>
        <taxon>Dikarya</taxon>
        <taxon>Ascomycota</taxon>
        <taxon>Pezizomycotina</taxon>
        <taxon>Dothideomycetes</taxon>
        <taxon>Pleosporomycetidae</taxon>
        <taxon>Pleosporales</taxon>
        <taxon>Massarineae</taxon>
        <taxon>Didymosphaeriaceae</taxon>
        <taxon>Bimuria</taxon>
    </lineage>
</organism>
<proteinExistence type="predicted"/>
<evidence type="ECO:0008006" key="6">
    <source>
        <dbReference type="Google" id="ProtNLM"/>
    </source>
</evidence>
<evidence type="ECO:0000256" key="3">
    <source>
        <dbReference type="SAM" id="SignalP"/>
    </source>
</evidence>
<evidence type="ECO:0000313" key="5">
    <source>
        <dbReference type="Proteomes" id="UP000800036"/>
    </source>
</evidence>
<evidence type="ECO:0000256" key="2">
    <source>
        <dbReference type="SAM" id="Phobius"/>
    </source>
</evidence>
<dbReference type="AlphaFoldDB" id="A0A6A5UI82"/>
<dbReference type="Proteomes" id="UP000800036">
    <property type="component" value="Unassembled WGS sequence"/>
</dbReference>
<feature type="region of interest" description="Disordered" evidence="1">
    <location>
        <begin position="251"/>
        <end position="270"/>
    </location>
</feature>